<organism evidence="2 3">
    <name type="scientific">Cytobacillus firmus</name>
    <name type="common">Bacillus firmus</name>
    <dbReference type="NCBI Taxonomy" id="1399"/>
    <lineage>
        <taxon>Bacteria</taxon>
        <taxon>Bacillati</taxon>
        <taxon>Bacillota</taxon>
        <taxon>Bacilli</taxon>
        <taxon>Bacillales</taxon>
        <taxon>Bacillaceae</taxon>
        <taxon>Cytobacillus</taxon>
    </lineage>
</organism>
<accession>A0A366JMF2</accession>
<evidence type="ECO:0000313" key="2">
    <source>
        <dbReference type="EMBL" id="RBP88297.1"/>
    </source>
</evidence>
<keyword evidence="3" id="KW-1185">Reference proteome</keyword>
<name>A0A366JMF2_CYTFI</name>
<evidence type="ECO:0000256" key="1">
    <source>
        <dbReference type="SAM" id="MobiDB-lite"/>
    </source>
</evidence>
<dbReference type="Proteomes" id="UP000252731">
    <property type="component" value="Unassembled WGS sequence"/>
</dbReference>
<evidence type="ECO:0000313" key="3">
    <source>
        <dbReference type="Proteomes" id="UP000252731"/>
    </source>
</evidence>
<gene>
    <name evidence="2" type="ORF">DFO70_11567</name>
</gene>
<proteinExistence type="predicted"/>
<dbReference type="AlphaFoldDB" id="A0A366JMF2"/>
<sequence>MKKQWQKPELEVLKINMTMAGPGIKTPDATQPDVDEVVHYS</sequence>
<reference evidence="2 3" key="1">
    <citation type="submission" date="2018-06" db="EMBL/GenBank/DDBJ databases">
        <title>Freshwater and sediment microbial communities from various areas in North America, analyzing microbe dynamics in response to fracking.</title>
        <authorList>
            <person name="Lamendella R."/>
        </authorList>
    </citation>
    <scope>NUCLEOTIDE SEQUENCE [LARGE SCALE GENOMIC DNA]</scope>
    <source>
        <strain evidence="2 3">14_TX</strain>
    </source>
</reference>
<dbReference type="OrthoDB" id="2913105at2"/>
<protein>
    <recommendedName>
        <fullName evidence="4">Recombinase RecA</fullName>
    </recommendedName>
</protein>
<comment type="caution">
    <text evidence="2">The sequence shown here is derived from an EMBL/GenBank/DDBJ whole genome shotgun (WGS) entry which is preliminary data.</text>
</comment>
<dbReference type="InterPro" id="IPR049825">
    <property type="entry name" value="Lasso_PadeA-like"/>
</dbReference>
<dbReference type="NCBIfam" id="NF033524">
    <property type="entry name" value="lasso_PadeA_fam"/>
    <property type="match status" value="1"/>
</dbReference>
<dbReference type="EMBL" id="QNSF01000015">
    <property type="protein sequence ID" value="RBP88297.1"/>
    <property type="molecule type" value="Genomic_DNA"/>
</dbReference>
<dbReference type="RefSeq" id="WP_113884992.1">
    <property type="nucleotide sequence ID" value="NZ_QNSF01000015.1"/>
</dbReference>
<feature type="region of interest" description="Disordered" evidence="1">
    <location>
        <begin position="21"/>
        <end position="41"/>
    </location>
</feature>
<evidence type="ECO:0008006" key="4">
    <source>
        <dbReference type="Google" id="ProtNLM"/>
    </source>
</evidence>